<evidence type="ECO:0000256" key="5">
    <source>
        <dbReference type="ARBA" id="ARBA00022692"/>
    </source>
</evidence>
<name>C8PGC8_9BACT</name>
<dbReference type="InterPro" id="IPR047817">
    <property type="entry name" value="ABC2_TM_bact-type"/>
</dbReference>
<evidence type="ECO:0000259" key="9">
    <source>
        <dbReference type="PROSITE" id="PS51012"/>
    </source>
</evidence>
<keyword evidence="3" id="KW-0813">Transport</keyword>
<dbReference type="RefSeq" id="WP_005870496.1">
    <property type="nucleotide sequence ID" value="NZ_ACYG01000019.1"/>
</dbReference>
<feature type="transmembrane region" description="Helical" evidence="8">
    <location>
        <begin position="222"/>
        <end position="242"/>
    </location>
</feature>
<dbReference type="STRING" id="824.CGRAC_1141"/>
<dbReference type="Pfam" id="PF12698">
    <property type="entry name" value="ABC2_membrane_3"/>
    <property type="match status" value="1"/>
</dbReference>
<evidence type="ECO:0000256" key="6">
    <source>
        <dbReference type="ARBA" id="ARBA00022989"/>
    </source>
</evidence>
<evidence type="ECO:0000256" key="2">
    <source>
        <dbReference type="ARBA" id="ARBA00007783"/>
    </source>
</evidence>
<evidence type="ECO:0000313" key="10">
    <source>
        <dbReference type="EMBL" id="EEV18166.1"/>
    </source>
</evidence>
<dbReference type="Proteomes" id="UP000005709">
    <property type="component" value="Unassembled WGS sequence"/>
</dbReference>
<keyword evidence="7 8" id="KW-0472">Membrane</keyword>
<dbReference type="PANTHER" id="PTHR30294">
    <property type="entry name" value="MEMBRANE COMPONENT OF ABC TRANSPORTER YHHJ-RELATED"/>
    <property type="match status" value="1"/>
</dbReference>
<feature type="transmembrane region" description="Helical" evidence="8">
    <location>
        <begin position="248"/>
        <end position="269"/>
    </location>
</feature>
<evidence type="ECO:0000256" key="7">
    <source>
        <dbReference type="ARBA" id="ARBA00023136"/>
    </source>
</evidence>
<comment type="caution">
    <text evidence="10">The sequence shown here is derived from an EMBL/GenBank/DDBJ whole genome shotgun (WGS) entry which is preliminary data.</text>
</comment>
<evidence type="ECO:0000256" key="3">
    <source>
        <dbReference type="ARBA" id="ARBA00022448"/>
    </source>
</evidence>
<gene>
    <name evidence="10" type="ORF">CAMGR0001_0921</name>
</gene>
<keyword evidence="5 8" id="KW-0812">Transmembrane</keyword>
<dbReference type="InterPro" id="IPR013525">
    <property type="entry name" value="ABC2_TM"/>
</dbReference>
<evidence type="ECO:0000313" key="11">
    <source>
        <dbReference type="Proteomes" id="UP000005709"/>
    </source>
</evidence>
<evidence type="ECO:0000256" key="1">
    <source>
        <dbReference type="ARBA" id="ARBA00004651"/>
    </source>
</evidence>
<keyword evidence="6 8" id="KW-1133">Transmembrane helix</keyword>
<reference evidence="10 11" key="1">
    <citation type="submission" date="2009-07" db="EMBL/GenBank/DDBJ databases">
        <authorList>
            <person name="Madupu R."/>
            <person name="Sebastian Y."/>
            <person name="Durkin A.S."/>
            <person name="Torralba M."/>
            <person name="Methe B."/>
            <person name="Sutton G.G."/>
            <person name="Strausberg R.L."/>
            <person name="Nelson K.E."/>
        </authorList>
    </citation>
    <scope>NUCLEOTIDE SEQUENCE [LARGE SCALE GENOMIC DNA]</scope>
    <source>
        <strain evidence="10 11">RM3268</strain>
    </source>
</reference>
<comment type="subcellular location">
    <subcellularLocation>
        <location evidence="1">Cell membrane</location>
        <topology evidence="1">Multi-pass membrane protein</topology>
    </subcellularLocation>
</comment>
<comment type="similarity">
    <text evidence="2">Belongs to the ABC-2 integral membrane protein family.</text>
</comment>
<keyword evidence="4" id="KW-1003">Cell membrane</keyword>
<feature type="transmembrane region" description="Helical" evidence="8">
    <location>
        <begin position="281"/>
        <end position="300"/>
    </location>
</feature>
<evidence type="ECO:0000256" key="8">
    <source>
        <dbReference type="SAM" id="Phobius"/>
    </source>
</evidence>
<dbReference type="InterPro" id="IPR051449">
    <property type="entry name" value="ABC-2_transporter_component"/>
</dbReference>
<dbReference type="AlphaFoldDB" id="C8PGC8"/>
<organism evidence="10 11">
    <name type="scientific">Campylobacter gracilis RM3268</name>
    <dbReference type="NCBI Taxonomy" id="553220"/>
    <lineage>
        <taxon>Bacteria</taxon>
        <taxon>Pseudomonadati</taxon>
        <taxon>Campylobacterota</taxon>
        <taxon>Epsilonproteobacteria</taxon>
        <taxon>Campylobacterales</taxon>
        <taxon>Campylobacteraceae</taxon>
        <taxon>Campylobacter</taxon>
    </lineage>
</organism>
<dbReference type="eggNOG" id="COG0842">
    <property type="taxonomic scope" value="Bacteria"/>
</dbReference>
<sequence>MNALRKSLLRIRALIKKEFLAMFRDKGTRMVLIVPVLVQAIIFGYGANFTPEQVRYAILDDARDATSTALVQSIAATPMFKTELGCKDLTCLRRAVSEGEAIIGIYFGGDFASTHELLIIADSRNTTLANTVIGFVQAIAGEYNSQHFVNLISINPRYVFNENTITRYTIMTGMILGLSMIQVLMLSAFSVSREREEGSFDMMLMTPANPLEMLIGKAVPPVLIAIAQGLALFLICVFYFEIPFRGRFAHLFAIIAIFSACNVGIGLVISTVCKTSLQSVVSSFLFLLPCIMISGLITPADAMPRWFYYIAHLDPMYYANNCMWRIYLEGASLGELWHLIVPLLLIGAGTLSFAASLFRNKLD</sequence>
<protein>
    <submittedName>
        <fullName evidence="10">ABC-2 type transporter</fullName>
    </submittedName>
</protein>
<proteinExistence type="inferred from homology"/>
<evidence type="ECO:0000256" key="4">
    <source>
        <dbReference type="ARBA" id="ARBA00022475"/>
    </source>
</evidence>
<dbReference type="GO" id="GO:0005886">
    <property type="term" value="C:plasma membrane"/>
    <property type="evidence" value="ECO:0007669"/>
    <property type="project" value="UniProtKB-SubCell"/>
</dbReference>
<dbReference type="GO" id="GO:0140359">
    <property type="term" value="F:ABC-type transporter activity"/>
    <property type="evidence" value="ECO:0007669"/>
    <property type="project" value="InterPro"/>
</dbReference>
<feature type="transmembrane region" description="Helical" evidence="8">
    <location>
        <begin position="336"/>
        <end position="358"/>
    </location>
</feature>
<accession>C8PGC8</accession>
<dbReference type="PANTHER" id="PTHR30294:SF44">
    <property type="entry name" value="MULTIDRUG ABC TRANSPORTER PERMEASE YBHR-RELATED"/>
    <property type="match status" value="1"/>
</dbReference>
<feature type="transmembrane region" description="Helical" evidence="8">
    <location>
        <begin position="168"/>
        <end position="189"/>
    </location>
</feature>
<feature type="domain" description="ABC transmembrane type-2" evidence="9">
    <location>
        <begin position="136"/>
        <end position="361"/>
    </location>
</feature>
<dbReference type="EMBL" id="ACYG01000019">
    <property type="protein sequence ID" value="EEV18166.1"/>
    <property type="molecule type" value="Genomic_DNA"/>
</dbReference>
<dbReference type="PROSITE" id="PS51012">
    <property type="entry name" value="ABC_TM2"/>
    <property type="match status" value="1"/>
</dbReference>
<keyword evidence="11" id="KW-1185">Reference proteome</keyword>